<reference evidence="1" key="1">
    <citation type="journal article" date="2015" name="Nature">
        <title>Complex archaea that bridge the gap between prokaryotes and eukaryotes.</title>
        <authorList>
            <person name="Spang A."/>
            <person name="Saw J.H."/>
            <person name="Jorgensen S.L."/>
            <person name="Zaremba-Niedzwiedzka K."/>
            <person name="Martijn J."/>
            <person name="Lind A.E."/>
            <person name="van Eijk R."/>
            <person name="Schleper C."/>
            <person name="Guy L."/>
            <person name="Ettema T.J."/>
        </authorList>
    </citation>
    <scope>NUCLEOTIDE SEQUENCE</scope>
</reference>
<sequence>RAPSASEPVVSSNLMNAKCHSTRIYLIMIAMILRWPAPVIAATTFVDDDACPSPGSGTELDPYCSIQTAINAGFDTDDVQVVAFDVFAGVECAEGHCLVCVVDTVQTQRMAVDARDIKIAIARIKLQAQVLIEPKFNRSFETETVKIRVIGKCRIGQPDRTAGDFDSLCRGGTKGECCGERQGWEMREIHNTAPIQD</sequence>
<feature type="non-terminal residue" evidence="1">
    <location>
        <position position="1"/>
    </location>
</feature>
<dbReference type="AlphaFoldDB" id="A0A0F9EFI4"/>
<evidence type="ECO:0000313" key="1">
    <source>
        <dbReference type="EMBL" id="KKL22733.1"/>
    </source>
</evidence>
<proteinExistence type="predicted"/>
<protein>
    <submittedName>
        <fullName evidence="1">Uncharacterized protein</fullName>
    </submittedName>
</protein>
<dbReference type="EMBL" id="LAZR01037236">
    <property type="protein sequence ID" value="KKL22733.1"/>
    <property type="molecule type" value="Genomic_DNA"/>
</dbReference>
<accession>A0A0F9EFI4</accession>
<gene>
    <name evidence="1" type="ORF">LCGC14_2432470</name>
</gene>
<comment type="caution">
    <text evidence="1">The sequence shown here is derived from an EMBL/GenBank/DDBJ whole genome shotgun (WGS) entry which is preliminary data.</text>
</comment>
<organism evidence="1">
    <name type="scientific">marine sediment metagenome</name>
    <dbReference type="NCBI Taxonomy" id="412755"/>
    <lineage>
        <taxon>unclassified sequences</taxon>
        <taxon>metagenomes</taxon>
        <taxon>ecological metagenomes</taxon>
    </lineage>
</organism>
<name>A0A0F9EFI4_9ZZZZ</name>